<comment type="subcellular location">
    <subcellularLocation>
        <location evidence="1">Membrane</location>
        <topology evidence="1">Single-pass membrane protein</topology>
    </subcellularLocation>
</comment>
<name>A0A336MH59_CULSO</name>
<evidence type="ECO:0000256" key="2">
    <source>
        <dbReference type="ARBA" id="ARBA00022692"/>
    </source>
</evidence>
<feature type="domain" description="DUF1279" evidence="9">
    <location>
        <begin position="111"/>
        <end position="196"/>
    </location>
</feature>
<evidence type="ECO:0000256" key="1">
    <source>
        <dbReference type="ARBA" id="ARBA00004167"/>
    </source>
</evidence>
<accession>A0A336MH59</accession>
<evidence type="ECO:0000256" key="7">
    <source>
        <dbReference type="SAM" id="MobiDB-lite"/>
    </source>
</evidence>
<gene>
    <name evidence="10" type="primary">CSON014723</name>
</gene>
<evidence type="ECO:0000256" key="6">
    <source>
        <dbReference type="SAM" id="Coils"/>
    </source>
</evidence>
<dbReference type="Pfam" id="PF06916">
    <property type="entry name" value="FAM210A-B_dom"/>
    <property type="match status" value="1"/>
</dbReference>
<organism evidence="10">
    <name type="scientific">Culicoides sonorensis</name>
    <name type="common">Biting midge</name>
    <dbReference type="NCBI Taxonomy" id="179676"/>
    <lineage>
        <taxon>Eukaryota</taxon>
        <taxon>Metazoa</taxon>
        <taxon>Ecdysozoa</taxon>
        <taxon>Arthropoda</taxon>
        <taxon>Hexapoda</taxon>
        <taxon>Insecta</taxon>
        <taxon>Pterygota</taxon>
        <taxon>Neoptera</taxon>
        <taxon>Endopterygota</taxon>
        <taxon>Diptera</taxon>
        <taxon>Nematocera</taxon>
        <taxon>Chironomoidea</taxon>
        <taxon>Ceratopogonidae</taxon>
        <taxon>Ceratopogoninae</taxon>
        <taxon>Culicoides</taxon>
        <taxon>Monoculicoides</taxon>
    </lineage>
</organism>
<evidence type="ECO:0000259" key="9">
    <source>
        <dbReference type="Pfam" id="PF06916"/>
    </source>
</evidence>
<reference evidence="10" key="1">
    <citation type="submission" date="2018-07" db="EMBL/GenBank/DDBJ databases">
        <authorList>
            <person name="Quirk P.G."/>
            <person name="Krulwich T.A."/>
        </authorList>
    </citation>
    <scope>NUCLEOTIDE SEQUENCE</scope>
</reference>
<proteinExistence type="predicted"/>
<keyword evidence="3 8" id="KW-1133">Transmembrane helix</keyword>
<evidence type="ECO:0000256" key="5">
    <source>
        <dbReference type="ARBA" id="ARBA00023136"/>
    </source>
</evidence>
<evidence type="ECO:0000313" key="10">
    <source>
        <dbReference type="EMBL" id="SSX27667.1"/>
    </source>
</evidence>
<feature type="coiled-coil region" evidence="6">
    <location>
        <begin position="218"/>
        <end position="256"/>
    </location>
</feature>
<dbReference type="GO" id="GO:0005739">
    <property type="term" value="C:mitochondrion"/>
    <property type="evidence" value="ECO:0007669"/>
    <property type="project" value="TreeGrafter"/>
</dbReference>
<evidence type="ECO:0000256" key="3">
    <source>
        <dbReference type="ARBA" id="ARBA00022989"/>
    </source>
</evidence>
<feature type="compositionally biased region" description="Basic and acidic residues" evidence="7">
    <location>
        <begin position="291"/>
        <end position="313"/>
    </location>
</feature>
<dbReference type="PANTHER" id="PTHR21377">
    <property type="entry name" value="PROTEIN FAM210B, MITOCHONDRIAL"/>
    <property type="match status" value="1"/>
</dbReference>
<feature type="transmembrane region" description="Helical" evidence="8">
    <location>
        <begin position="119"/>
        <end position="141"/>
    </location>
</feature>
<dbReference type="AlphaFoldDB" id="A0A336MH59"/>
<dbReference type="VEuPathDB" id="VectorBase:CSON014723"/>
<feature type="compositionally biased region" description="Basic and acidic residues" evidence="7">
    <location>
        <begin position="80"/>
        <end position="93"/>
    </location>
</feature>
<evidence type="ECO:0000256" key="4">
    <source>
        <dbReference type="ARBA" id="ARBA00023054"/>
    </source>
</evidence>
<keyword evidence="2 8" id="KW-0812">Transmembrane</keyword>
<keyword evidence="4 6" id="KW-0175">Coiled coil</keyword>
<sequence length="320" mass="36833">MNFSLKCNQIVKLFATNTSACRHFRVCSSSSILRDKEVSDERKQKNKRVSSFLRYKSTDKNLIFKRFSTSPIVAGSRPSSQKESDDKLKDGTKENIPLPGDEFANLGLFAKFKKMYKEYWYVLVPVHLATSAVWFGTFYYASKSGMDIVAIMQHWNFNETLIKPFRDSSLGHVAVAYLLYKIATPARYTVTLGSTTVAIKHLVRLGYIKPVPSRAELMQIYQDKKETVQLKVADKKAEMYEKKEAMKEEFDSKKQQIMDDYIQFKEEFKDSMKTVGEISNPKPPNIEPDESEVKPEKQDAKIKDEKDSKDSFKKSTKISK</sequence>
<dbReference type="GO" id="GO:0016020">
    <property type="term" value="C:membrane"/>
    <property type="evidence" value="ECO:0007669"/>
    <property type="project" value="UniProtKB-SubCell"/>
</dbReference>
<feature type="region of interest" description="Disordered" evidence="7">
    <location>
        <begin position="273"/>
        <end position="320"/>
    </location>
</feature>
<keyword evidence="5 8" id="KW-0472">Membrane</keyword>
<dbReference type="PANTHER" id="PTHR21377:SF1">
    <property type="entry name" value="PROTEIN FAM210A"/>
    <property type="match status" value="1"/>
</dbReference>
<evidence type="ECO:0000256" key="8">
    <source>
        <dbReference type="SAM" id="Phobius"/>
    </source>
</evidence>
<dbReference type="EMBL" id="UFQT01000859">
    <property type="protein sequence ID" value="SSX27667.1"/>
    <property type="molecule type" value="Genomic_DNA"/>
</dbReference>
<feature type="region of interest" description="Disordered" evidence="7">
    <location>
        <begin position="73"/>
        <end position="94"/>
    </location>
</feature>
<dbReference type="InterPro" id="IPR045866">
    <property type="entry name" value="FAM210A/B-like"/>
</dbReference>
<protein>
    <submittedName>
        <fullName evidence="10">CSON014723 protein</fullName>
    </submittedName>
</protein>
<dbReference type="InterPro" id="IPR009688">
    <property type="entry name" value="FAM210A/B-like_dom"/>
</dbReference>